<proteinExistence type="predicted"/>
<dbReference type="InterPro" id="IPR007321">
    <property type="entry name" value="Transposase_28"/>
</dbReference>
<evidence type="ECO:0000256" key="2">
    <source>
        <dbReference type="SAM" id="MobiDB-lite"/>
    </source>
</evidence>
<dbReference type="SMR" id="A0A0R0EV49"/>
<dbReference type="EMBL" id="CM000852">
    <property type="protein sequence ID" value="KRG94195.1"/>
    <property type="molecule type" value="Genomic_DNA"/>
</dbReference>
<sequence>MKNGHPNFTYVCEDTFKALSITLPFSNFKCAILAKINVALIQLHPKSWAFMKDFSNLYYHLNIIPILNQFIFFYLVKVTEDGKVGWVSMTSAKGSLLTLFNTSWKHFKTCFFRVRPNLFYIDQSTTKLFYKFDGKTPKFPLQDIAIILGFMRRMNIRDVLNFPFSGNIEGSLESEFCDYAYHFEKHPKVIYVVVLESEVKRFAEKEKSPEKGKSSELQTVKASVAIENETTPTPEVDAPITNPPPSPSDQNQERAKLIFSLKEKKALVDEKVRIIFNLQKKITNHEQIVSAKAIENGKLCQDIKSLNKKWNVVIKELANSNKMISVLNDQLIEKEDKIKTLVLEKEELKKEKKSAEDFMPRLEKQVADLTTDKEKTSAPLAQQG</sequence>
<feature type="coiled-coil region" evidence="1">
    <location>
        <begin position="331"/>
        <end position="365"/>
    </location>
</feature>
<accession>A0A0R0EV49</accession>
<evidence type="ECO:0000313" key="4">
    <source>
        <dbReference type="EMBL" id="KRG94195.1"/>
    </source>
</evidence>
<evidence type="ECO:0000259" key="3">
    <source>
        <dbReference type="Pfam" id="PF04195"/>
    </source>
</evidence>
<dbReference type="InParanoid" id="A0A0R0EV49"/>
<evidence type="ECO:0000313" key="5">
    <source>
        <dbReference type="EnsemblPlants" id="KRG94195"/>
    </source>
</evidence>
<feature type="domain" description="Transposase (putative) gypsy type" evidence="3">
    <location>
        <begin position="11"/>
        <end position="77"/>
    </location>
</feature>
<reference evidence="5" key="2">
    <citation type="submission" date="2018-02" db="UniProtKB">
        <authorList>
            <consortium name="EnsemblPlants"/>
        </authorList>
    </citation>
    <scope>IDENTIFICATION</scope>
    <source>
        <strain evidence="5">Williams 82</strain>
    </source>
</reference>
<organism evidence="4">
    <name type="scientific">Glycine max</name>
    <name type="common">Soybean</name>
    <name type="synonym">Glycine hispida</name>
    <dbReference type="NCBI Taxonomy" id="3847"/>
    <lineage>
        <taxon>Eukaryota</taxon>
        <taxon>Viridiplantae</taxon>
        <taxon>Streptophyta</taxon>
        <taxon>Embryophyta</taxon>
        <taxon>Tracheophyta</taxon>
        <taxon>Spermatophyta</taxon>
        <taxon>Magnoliopsida</taxon>
        <taxon>eudicotyledons</taxon>
        <taxon>Gunneridae</taxon>
        <taxon>Pentapetalae</taxon>
        <taxon>rosids</taxon>
        <taxon>fabids</taxon>
        <taxon>Fabales</taxon>
        <taxon>Fabaceae</taxon>
        <taxon>Papilionoideae</taxon>
        <taxon>50 kb inversion clade</taxon>
        <taxon>NPAAA clade</taxon>
        <taxon>indigoferoid/millettioid clade</taxon>
        <taxon>Phaseoleae</taxon>
        <taxon>Glycine</taxon>
        <taxon>Glycine subgen. Soja</taxon>
    </lineage>
</organism>
<feature type="region of interest" description="Disordered" evidence="2">
    <location>
        <begin position="231"/>
        <end position="252"/>
    </location>
</feature>
<reference evidence="4 5" key="1">
    <citation type="journal article" date="2010" name="Nature">
        <title>Genome sequence of the palaeopolyploid soybean.</title>
        <authorList>
            <person name="Schmutz J."/>
            <person name="Cannon S.B."/>
            <person name="Schlueter J."/>
            <person name="Ma J."/>
            <person name="Mitros T."/>
            <person name="Nelson W."/>
            <person name="Hyten D.L."/>
            <person name="Song Q."/>
            <person name="Thelen J.J."/>
            <person name="Cheng J."/>
            <person name="Xu D."/>
            <person name="Hellsten U."/>
            <person name="May G.D."/>
            <person name="Yu Y."/>
            <person name="Sakurai T."/>
            <person name="Umezawa T."/>
            <person name="Bhattacharyya M.K."/>
            <person name="Sandhu D."/>
            <person name="Valliyodan B."/>
            <person name="Lindquist E."/>
            <person name="Peto M."/>
            <person name="Grant D."/>
            <person name="Shu S."/>
            <person name="Goodstein D."/>
            <person name="Barry K."/>
            <person name="Futrell-Griggs M."/>
            <person name="Abernathy B."/>
            <person name="Du J."/>
            <person name="Tian Z."/>
            <person name="Zhu L."/>
            <person name="Gill N."/>
            <person name="Joshi T."/>
            <person name="Libault M."/>
            <person name="Sethuraman A."/>
            <person name="Zhang X.-C."/>
            <person name="Shinozaki K."/>
            <person name="Nguyen H.T."/>
            <person name="Wing R.A."/>
            <person name="Cregan P."/>
            <person name="Specht J."/>
            <person name="Grimwood J."/>
            <person name="Rokhsar D."/>
            <person name="Stacey G."/>
            <person name="Shoemaker R.C."/>
            <person name="Jackson S.A."/>
        </authorList>
    </citation>
    <scope>NUCLEOTIDE SEQUENCE</scope>
    <source>
        <strain evidence="5">cv. Williams 82</strain>
        <tissue evidence="4">Callus</tissue>
    </source>
</reference>
<dbReference type="OMA" id="MRRMNIR"/>
<keyword evidence="1" id="KW-0175">Coiled coil</keyword>
<dbReference type="AlphaFoldDB" id="A0A0R0EV49"/>
<gene>
    <name evidence="4" type="ORF">GLYMA_19G067000</name>
</gene>
<protein>
    <recommendedName>
        <fullName evidence="3">Transposase (putative) gypsy type domain-containing protein</fullName>
    </recommendedName>
</protein>
<keyword evidence="6" id="KW-1185">Reference proteome</keyword>
<dbReference type="Gramene" id="KRG94195">
    <property type="protein sequence ID" value="KRG94195"/>
    <property type="gene ID" value="GLYMA_19G067000"/>
</dbReference>
<evidence type="ECO:0000256" key="1">
    <source>
        <dbReference type="SAM" id="Coils"/>
    </source>
</evidence>
<dbReference type="Proteomes" id="UP000008827">
    <property type="component" value="Chromosome 19"/>
</dbReference>
<dbReference type="STRING" id="3847.A0A0R0EV49"/>
<name>A0A0R0EV49_SOYBN</name>
<reference evidence="4" key="3">
    <citation type="submission" date="2018-07" db="EMBL/GenBank/DDBJ databases">
        <title>WGS assembly of Glycine max.</title>
        <authorList>
            <person name="Schmutz J."/>
            <person name="Cannon S."/>
            <person name="Schlueter J."/>
            <person name="Ma J."/>
            <person name="Mitros T."/>
            <person name="Nelson W."/>
            <person name="Hyten D."/>
            <person name="Song Q."/>
            <person name="Thelen J."/>
            <person name="Cheng J."/>
            <person name="Xu D."/>
            <person name="Hellsten U."/>
            <person name="May G."/>
            <person name="Yu Y."/>
            <person name="Sakurai T."/>
            <person name="Umezawa T."/>
            <person name="Bhattacharyya M."/>
            <person name="Sandhu D."/>
            <person name="Valliyodan B."/>
            <person name="Lindquist E."/>
            <person name="Peto M."/>
            <person name="Grant D."/>
            <person name="Shu S."/>
            <person name="Goodstein D."/>
            <person name="Barry K."/>
            <person name="Futrell-Griggs M."/>
            <person name="Abernathy B."/>
            <person name="Du J."/>
            <person name="Tian Z."/>
            <person name="Zhu L."/>
            <person name="Gill N."/>
            <person name="Joshi T."/>
            <person name="Libault M."/>
            <person name="Sethuraman A."/>
            <person name="Zhang X."/>
            <person name="Shinozaki K."/>
            <person name="Nguyen H."/>
            <person name="Wing R."/>
            <person name="Cregan P."/>
            <person name="Specht J."/>
            <person name="Grimwood J."/>
            <person name="Rokhsar D."/>
            <person name="Stacey G."/>
            <person name="Shoemaker R."/>
            <person name="Jackson S."/>
        </authorList>
    </citation>
    <scope>NUCLEOTIDE SEQUENCE</scope>
    <source>
        <tissue evidence="4">Callus</tissue>
    </source>
</reference>
<dbReference type="EnsemblPlants" id="KRG94195">
    <property type="protein sequence ID" value="KRG94195"/>
    <property type="gene ID" value="GLYMA_19G067000"/>
</dbReference>
<dbReference type="Pfam" id="PF04195">
    <property type="entry name" value="Transposase_28"/>
    <property type="match status" value="1"/>
</dbReference>
<evidence type="ECO:0000313" key="6">
    <source>
        <dbReference type="Proteomes" id="UP000008827"/>
    </source>
</evidence>